<dbReference type="AlphaFoldDB" id="A0A1W2DW20"/>
<dbReference type="Pfam" id="PF14322">
    <property type="entry name" value="SusD-like_3"/>
    <property type="match status" value="1"/>
</dbReference>
<evidence type="ECO:0000259" key="7">
    <source>
        <dbReference type="Pfam" id="PF14322"/>
    </source>
</evidence>
<dbReference type="RefSeq" id="WP_084290252.1">
    <property type="nucleotide sequence ID" value="NZ_FWYB01000008.1"/>
</dbReference>
<evidence type="ECO:0000256" key="4">
    <source>
        <dbReference type="ARBA" id="ARBA00023136"/>
    </source>
</evidence>
<sequence>MKNIITYILIAIIFCACTKQDEWLSEKSQKNIVVPKTLVDYQAILDNQAWIHNIFSNDCLVSADDFYLNDTGFNSEDENTRNFYSWNDNIWVNGRSHVWNDFFSIIFKSNAVIDGLNDKDKNLIANIDHYNNVLGQAYFYRAIIYYNLAQIFCKTYDSRQASSTLGLPLRKSSDVNIIYQRSNLKDTYQFILEDIERAINLLPTQGKHNRRPSKVVAFGLLAKIYLVMENYDNAFKYAHESLKANSTLLDFNSSYIDMNSTYRFQSDGYNHPEILFFAKSQRKSMVLPYNRTNGFVANELYAQYDINDLRRSAFFIASGNNYKYRGSYTGSLASFCGIANNEIYIILAESAARIGEEFIALDALNRLLTNRYTTNTFIPYSECKGEDLLKLILQERRKELVGVGNLRWEDIKRLNKDSRFQVILIRMINSKEHVLLPTDNRYVFPIPEEEIQSSGLQQTPR</sequence>
<dbReference type="InterPro" id="IPR033985">
    <property type="entry name" value="SusD-like_N"/>
</dbReference>
<organism evidence="8 9">
    <name type="scientific">Pedobacter nyackensis</name>
    <dbReference type="NCBI Taxonomy" id="475255"/>
    <lineage>
        <taxon>Bacteria</taxon>
        <taxon>Pseudomonadati</taxon>
        <taxon>Bacteroidota</taxon>
        <taxon>Sphingobacteriia</taxon>
        <taxon>Sphingobacteriales</taxon>
        <taxon>Sphingobacteriaceae</taxon>
        <taxon>Pedobacter</taxon>
    </lineage>
</organism>
<dbReference type="Pfam" id="PF07980">
    <property type="entry name" value="SusD_RagB"/>
    <property type="match status" value="1"/>
</dbReference>
<evidence type="ECO:0000256" key="1">
    <source>
        <dbReference type="ARBA" id="ARBA00004442"/>
    </source>
</evidence>
<proteinExistence type="inferred from homology"/>
<keyword evidence="4" id="KW-0472">Membrane</keyword>
<dbReference type="Gene3D" id="1.25.40.390">
    <property type="match status" value="1"/>
</dbReference>
<dbReference type="InterPro" id="IPR012944">
    <property type="entry name" value="SusD_RagB_dom"/>
</dbReference>
<dbReference type="EMBL" id="FWYB01000008">
    <property type="protein sequence ID" value="SMD01272.1"/>
    <property type="molecule type" value="Genomic_DNA"/>
</dbReference>
<feature type="domain" description="SusD-like N-terminal" evidence="7">
    <location>
        <begin position="22"/>
        <end position="226"/>
    </location>
</feature>
<feature type="domain" description="RagB/SusD" evidence="6">
    <location>
        <begin position="342"/>
        <end position="459"/>
    </location>
</feature>
<evidence type="ECO:0000259" key="6">
    <source>
        <dbReference type="Pfam" id="PF07980"/>
    </source>
</evidence>
<gene>
    <name evidence="8" type="ORF">SAMN04488101_108157</name>
</gene>
<comment type="subcellular location">
    <subcellularLocation>
        <location evidence="1">Cell outer membrane</location>
    </subcellularLocation>
</comment>
<dbReference type="InterPro" id="IPR011990">
    <property type="entry name" value="TPR-like_helical_dom_sf"/>
</dbReference>
<comment type="similarity">
    <text evidence="2">Belongs to the SusD family.</text>
</comment>
<protein>
    <submittedName>
        <fullName evidence="8">SusD family protein</fullName>
    </submittedName>
</protein>
<evidence type="ECO:0000256" key="2">
    <source>
        <dbReference type="ARBA" id="ARBA00006275"/>
    </source>
</evidence>
<keyword evidence="9" id="KW-1185">Reference proteome</keyword>
<dbReference type="PROSITE" id="PS51257">
    <property type="entry name" value="PROKAR_LIPOPROTEIN"/>
    <property type="match status" value="1"/>
</dbReference>
<keyword evidence="3" id="KW-0732">Signal</keyword>
<name>A0A1W2DW20_9SPHI</name>
<dbReference type="STRING" id="475255.SAMN04488101_108157"/>
<evidence type="ECO:0000313" key="8">
    <source>
        <dbReference type="EMBL" id="SMD01272.1"/>
    </source>
</evidence>
<dbReference type="SUPFAM" id="SSF48452">
    <property type="entry name" value="TPR-like"/>
    <property type="match status" value="1"/>
</dbReference>
<dbReference type="OrthoDB" id="653598at2"/>
<evidence type="ECO:0000256" key="3">
    <source>
        <dbReference type="ARBA" id="ARBA00022729"/>
    </source>
</evidence>
<keyword evidence="5" id="KW-0998">Cell outer membrane</keyword>
<dbReference type="Proteomes" id="UP000192678">
    <property type="component" value="Unassembled WGS sequence"/>
</dbReference>
<evidence type="ECO:0000256" key="5">
    <source>
        <dbReference type="ARBA" id="ARBA00023237"/>
    </source>
</evidence>
<accession>A0A1W2DW20</accession>
<reference evidence="8 9" key="1">
    <citation type="submission" date="2017-04" db="EMBL/GenBank/DDBJ databases">
        <authorList>
            <person name="Afonso C.L."/>
            <person name="Miller P.J."/>
            <person name="Scott M.A."/>
            <person name="Spackman E."/>
            <person name="Goraichik I."/>
            <person name="Dimitrov K.M."/>
            <person name="Suarez D.L."/>
            <person name="Swayne D.E."/>
        </authorList>
    </citation>
    <scope>NUCLEOTIDE SEQUENCE [LARGE SCALE GENOMIC DNA]</scope>
    <source>
        <strain evidence="8 9">DSM 19625</strain>
    </source>
</reference>
<dbReference type="GO" id="GO:0009279">
    <property type="term" value="C:cell outer membrane"/>
    <property type="evidence" value="ECO:0007669"/>
    <property type="project" value="UniProtKB-SubCell"/>
</dbReference>
<evidence type="ECO:0000313" key="9">
    <source>
        <dbReference type="Proteomes" id="UP000192678"/>
    </source>
</evidence>